<dbReference type="SMART" id="SM00862">
    <property type="entry name" value="Trans_reg_C"/>
    <property type="match status" value="1"/>
</dbReference>
<dbReference type="GO" id="GO:0006355">
    <property type="term" value="P:regulation of DNA-templated transcription"/>
    <property type="evidence" value="ECO:0007669"/>
    <property type="project" value="InterPro"/>
</dbReference>
<evidence type="ECO:0000256" key="5">
    <source>
        <dbReference type="PROSITE-ProRule" id="PRU01091"/>
    </source>
</evidence>
<dbReference type="GO" id="GO:0000160">
    <property type="term" value="P:phosphorelay signal transduction system"/>
    <property type="evidence" value="ECO:0007669"/>
    <property type="project" value="InterPro"/>
</dbReference>
<reference evidence="7 8" key="1">
    <citation type="submission" date="2020-08" db="EMBL/GenBank/DDBJ databases">
        <title>Sequencing the genomes of 1000 actinobacteria strains.</title>
        <authorList>
            <person name="Klenk H.-P."/>
        </authorList>
    </citation>
    <scope>NUCLEOTIDE SEQUENCE [LARGE SCALE GENOMIC DNA]</scope>
    <source>
        <strain evidence="7 8">DSM 28967</strain>
    </source>
</reference>
<dbReference type="Pfam" id="PF03704">
    <property type="entry name" value="BTAD"/>
    <property type="match status" value="1"/>
</dbReference>
<gene>
    <name evidence="7" type="ORF">HDA39_007739</name>
</gene>
<evidence type="ECO:0000259" key="6">
    <source>
        <dbReference type="PROSITE" id="PS51755"/>
    </source>
</evidence>
<accession>A0A7W9MZ20</accession>
<dbReference type="InterPro" id="IPR019734">
    <property type="entry name" value="TPR_rpt"/>
</dbReference>
<feature type="DNA-binding region" description="OmpR/PhoB-type" evidence="5">
    <location>
        <begin position="1"/>
        <end position="81"/>
    </location>
</feature>
<keyword evidence="8" id="KW-1185">Reference proteome</keyword>
<dbReference type="Proteomes" id="UP000549971">
    <property type="component" value="Unassembled WGS sequence"/>
</dbReference>
<dbReference type="GO" id="GO:0043531">
    <property type="term" value="F:ADP binding"/>
    <property type="evidence" value="ECO:0007669"/>
    <property type="project" value="InterPro"/>
</dbReference>
<dbReference type="PANTHER" id="PTHR35807:SF1">
    <property type="entry name" value="TRANSCRIPTIONAL REGULATOR REDD"/>
    <property type="match status" value="1"/>
</dbReference>
<organism evidence="7 8">
    <name type="scientific">Kribbella italica</name>
    <dbReference type="NCBI Taxonomy" id="1540520"/>
    <lineage>
        <taxon>Bacteria</taxon>
        <taxon>Bacillati</taxon>
        <taxon>Actinomycetota</taxon>
        <taxon>Actinomycetes</taxon>
        <taxon>Propionibacteriales</taxon>
        <taxon>Kribbellaceae</taxon>
        <taxon>Kribbella</taxon>
    </lineage>
</organism>
<dbReference type="PROSITE" id="PS51755">
    <property type="entry name" value="OMPR_PHOB"/>
    <property type="match status" value="1"/>
</dbReference>
<dbReference type="SMART" id="SM00028">
    <property type="entry name" value="TPR"/>
    <property type="match status" value="4"/>
</dbReference>
<dbReference type="Gene3D" id="1.25.40.10">
    <property type="entry name" value="Tetratricopeptide repeat domain"/>
    <property type="match status" value="2"/>
</dbReference>
<protein>
    <submittedName>
        <fullName evidence="7">DNA-binding SARP family transcriptional activator/tetratricopeptide (TPR) repeat protein</fullName>
    </submittedName>
</protein>
<evidence type="ECO:0000313" key="8">
    <source>
        <dbReference type="Proteomes" id="UP000549971"/>
    </source>
</evidence>
<dbReference type="InterPro" id="IPR005158">
    <property type="entry name" value="BTAD"/>
</dbReference>
<dbReference type="SUPFAM" id="SSF48452">
    <property type="entry name" value="TPR-like"/>
    <property type="match status" value="2"/>
</dbReference>
<dbReference type="AlphaFoldDB" id="A0A7W9MZ20"/>
<dbReference type="InterPro" id="IPR001867">
    <property type="entry name" value="OmpR/PhoB-type_DNA-bd"/>
</dbReference>
<evidence type="ECO:0000313" key="7">
    <source>
        <dbReference type="EMBL" id="MBB5841005.1"/>
    </source>
</evidence>
<dbReference type="InterPro" id="IPR027417">
    <property type="entry name" value="P-loop_NTPase"/>
</dbReference>
<dbReference type="GO" id="GO:0003677">
    <property type="term" value="F:DNA binding"/>
    <property type="evidence" value="ECO:0007669"/>
    <property type="project" value="UniProtKB-UniRule"/>
</dbReference>
<dbReference type="Gene3D" id="1.10.10.10">
    <property type="entry name" value="Winged helix-like DNA-binding domain superfamily/Winged helix DNA-binding domain"/>
    <property type="match status" value="1"/>
</dbReference>
<comment type="similarity">
    <text evidence="1">Belongs to the AfsR/DnrI/RedD regulatory family.</text>
</comment>
<evidence type="ECO:0000256" key="1">
    <source>
        <dbReference type="ARBA" id="ARBA00005820"/>
    </source>
</evidence>
<dbReference type="EMBL" id="JACHMY010000001">
    <property type="protein sequence ID" value="MBB5841005.1"/>
    <property type="molecule type" value="Genomic_DNA"/>
</dbReference>
<comment type="caution">
    <text evidence="7">The sequence shown here is derived from an EMBL/GenBank/DDBJ whole genome shotgun (WGS) entry which is preliminary data.</text>
</comment>
<dbReference type="SMART" id="SM01043">
    <property type="entry name" value="BTAD"/>
    <property type="match status" value="1"/>
</dbReference>
<keyword evidence="3 5" id="KW-0238">DNA-binding</keyword>
<evidence type="ECO:0000256" key="2">
    <source>
        <dbReference type="ARBA" id="ARBA00023015"/>
    </source>
</evidence>
<dbReference type="InterPro" id="IPR016032">
    <property type="entry name" value="Sig_transdc_resp-reg_C-effctor"/>
</dbReference>
<dbReference type="SUPFAM" id="SSF46894">
    <property type="entry name" value="C-terminal effector domain of the bipartite response regulators"/>
    <property type="match status" value="1"/>
</dbReference>
<proteinExistence type="inferred from homology"/>
<dbReference type="Gene3D" id="3.40.50.300">
    <property type="entry name" value="P-loop containing nucleotide triphosphate hydrolases"/>
    <property type="match status" value="1"/>
</dbReference>
<dbReference type="InterPro" id="IPR051677">
    <property type="entry name" value="AfsR-DnrI-RedD_regulator"/>
</dbReference>
<sequence length="919" mass="99088">MDVVVDGQSVGVPRGRVAALLAVLSLSPGRRIAATTLAERVWGEQLPADVAASVHTGVSRLRGVLGHEAISTSTGGYMLDVEACAVDVMRFVQLLDLAGRCQQPEKERELLLEALALWRGTPFELTPSEWLIQSQQVSLIERRLVAVERLADLEVAAGRAAAVVPQLRDLVGDHPLRESSWTRLLVALDGAGRPVEALSAYESMRAGIARELGVDPGPESQRMYADLLAGVRLCGSVPAGAQVPTAQQLPAEVEDFAGRRTVCRRLHELLEQFEQRPDGVTLIAIHGPGGVGKTALAVHWAWRVRDRFPGGQLYIDLRGHSPGDPMDPAAALELMLRGLGVPGEQVPEGVDARGALLRTTLAARRVLIVLDNARDSDHVRPLLPGAGCVVIVTSRSQLRGLAAREHAHRIGLDVLPAKVAQLFLAGRLKRQEVAVDNELLARLAELCGHLPLALTVAAECAGRHPDSPLAELVAQLQDEQQRLDVLDSGEDLPTSLRAVMSWSYHALDADAARLFRLLALHPGADIAPPVAAALAGLSQRETTRLLDRLAETHLIGSPRFRSYTMHDLVRLYAAEQGAVDDPADQRDAAVRRLYRWYARSAIRAGVAVWGSQAGGDLEPGSGTEALSFADDQAAMAWFCAEQHTLLALINGAGRLGLDEDLVRLSRALSVYVDLSRAPVDVRSLQQSALAAARTLGDSRSAAHLLILLGRTHHRLAEPGPALRCFESARTLHNALADGSGESAALGNLGIVRWQLGKHDRAIGDLECSIEVARRHGSNDRAAAALHTLSSVYVDVGRLADAESAATEAVRLWRGTGLTLREHIVLDSLGSIRFARGDRGSAIDCYERALRVFRETGSHWWIAQTLRNLGRVQRIEDQPSARAVVEEALRVLDETGSADCPQLSRAELHGLLDELADDAP</sequence>
<evidence type="ECO:0000256" key="3">
    <source>
        <dbReference type="ARBA" id="ARBA00023125"/>
    </source>
</evidence>
<dbReference type="SUPFAM" id="SSF52540">
    <property type="entry name" value="P-loop containing nucleoside triphosphate hydrolases"/>
    <property type="match status" value="1"/>
</dbReference>
<dbReference type="PRINTS" id="PR00364">
    <property type="entry name" value="DISEASERSIST"/>
</dbReference>
<name>A0A7W9MZ20_9ACTN</name>
<keyword evidence="2" id="KW-0805">Transcription regulation</keyword>
<keyword evidence="4" id="KW-0804">Transcription</keyword>
<dbReference type="InterPro" id="IPR011990">
    <property type="entry name" value="TPR-like_helical_dom_sf"/>
</dbReference>
<feature type="domain" description="OmpR/PhoB-type" evidence="6">
    <location>
        <begin position="1"/>
        <end position="81"/>
    </location>
</feature>
<dbReference type="RefSeq" id="WP_184803749.1">
    <property type="nucleotide sequence ID" value="NZ_JACHMY010000001.1"/>
</dbReference>
<dbReference type="PANTHER" id="PTHR35807">
    <property type="entry name" value="TRANSCRIPTIONAL REGULATOR REDD-RELATED"/>
    <property type="match status" value="1"/>
</dbReference>
<dbReference type="Pfam" id="PF13424">
    <property type="entry name" value="TPR_12"/>
    <property type="match status" value="2"/>
</dbReference>
<evidence type="ECO:0000256" key="4">
    <source>
        <dbReference type="ARBA" id="ARBA00023163"/>
    </source>
</evidence>
<dbReference type="InterPro" id="IPR036388">
    <property type="entry name" value="WH-like_DNA-bd_sf"/>
</dbReference>